<dbReference type="AlphaFoldDB" id="A0A7I9XN78"/>
<sequence>MAIDLTGGIDPAREYVFAERPDDPEMRDSVSFWTVDDRGRLGLPRIGVEAVSANWDNHENQVNVAFADGRVFRFRGEAPSLPARDASGRPAVLGSGGLAFQCVEPFRSWTMTYQGQAVQTSSADLVAGRSDGPLVDVAFHVAATMAVPPWVQGALQRNAGERLDRSVEGKLMGGPRYEQLFRATGRVTIDGETHEFTGSGLRIRRQGVRKLAEFWGHAWQSAVFPSGKAFGYIAYPPRPDGKPTFNEGFVFSGDGALIPARAVTAPWLTHLRTVGEDVSLVLETADGQRHAISGETVYSTHDIHHDDDTFSVREMKKENQNFPALQQAGVRYVWDGEAAYGMLERSNLLDKISPG</sequence>
<dbReference type="Proteomes" id="UP000465263">
    <property type="component" value="Unassembled WGS sequence"/>
</dbReference>
<comment type="caution">
    <text evidence="1">The sequence shown here is derived from an EMBL/GenBank/DDBJ whole genome shotgun (WGS) entry which is preliminary data.</text>
</comment>
<accession>A0A7I9XN78</accession>
<dbReference type="EMBL" id="BLKV01000002">
    <property type="protein sequence ID" value="GFG71431.1"/>
    <property type="molecule type" value="Genomic_DNA"/>
</dbReference>
<evidence type="ECO:0008006" key="3">
    <source>
        <dbReference type="Google" id="ProtNLM"/>
    </source>
</evidence>
<proteinExistence type="predicted"/>
<evidence type="ECO:0000313" key="2">
    <source>
        <dbReference type="Proteomes" id="UP000465263"/>
    </source>
</evidence>
<dbReference type="SUPFAM" id="SSF159245">
    <property type="entry name" value="AttH-like"/>
    <property type="match status" value="1"/>
</dbReference>
<evidence type="ECO:0000313" key="1">
    <source>
        <dbReference type="EMBL" id="GFG71431.1"/>
    </source>
</evidence>
<gene>
    <name evidence="1" type="ORF">MSEN_31510</name>
</gene>
<reference evidence="1 2" key="1">
    <citation type="journal article" date="2019" name="Emerg. Microbes Infect.">
        <title>Comprehensive subspecies identification of 175 nontuberculous mycobacteria species based on 7547 genomic profiles.</title>
        <authorList>
            <person name="Matsumoto Y."/>
            <person name="Kinjo T."/>
            <person name="Motooka D."/>
            <person name="Nabeya D."/>
            <person name="Jung N."/>
            <person name="Uechi K."/>
            <person name="Horii T."/>
            <person name="Iida T."/>
            <person name="Fujita J."/>
            <person name="Nakamura S."/>
        </authorList>
    </citation>
    <scope>NUCLEOTIDE SEQUENCE [LARGE SCALE GENOMIC DNA]</scope>
    <source>
        <strain evidence="1 2">JCM 16017</strain>
    </source>
</reference>
<dbReference type="OrthoDB" id="4507307at2"/>
<name>A0A7I9XN78_9MYCO</name>
<keyword evidence="2" id="KW-1185">Reference proteome</keyword>
<dbReference type="RefSeq" id="WP_085088488.1">
    <property type="nucleotide sequence ID" value="NZ_BLKV01000002.1"/>
</dbReference>
<organism evidence="1 2">
    <name type="scientific">Mycolicibacter senuensis</name>
    <dbReference type="NCBI Taxonomy" id="386913"/>
    <lineage>
        <taxon>Bacteria</taxon>
        <taxon>Bacillati</taxon>
        <taxon>Actinomycetota</taxon>
        <taxon>Actinomycetes</taxon>
        <taxon>Mycobacteriales</taxon>
        <taxon>Mycobacteriaceae</taxon>
        <taxon>Mycolicibacter</taxon>
    </lineage>
</organism>
<protein>
    <recommendedName>
        <fullName evidence="3">6-phosphofructokinase</fullName>
    </recommendedName>
</protein>